<dbReference type="GO" id="GO:0031425">
    <property type="term" value="P:chloroplast RNA processing"/>
    <property type="evidence" value="ECO:0007669"/>
    <property type="project" value="UniProtKB-ARBA"/>
</dbReference>
<reference evidence="5 6" key="1">
    <citation type="submission" date="2024-01" db="EMBL/GenBank/DDBJ databases">
        <title>Genome assemblies of Stephania.</title>
        <authorList>
            <person name="Yang L."/>
        </authorList>
    </citation>
    <scope>NUCLEOTIDE SEQUENCE [LARGE SCALE GENOMIC DNA]</scope>
    <source>
        <strain evidence="5">QJT</strain>
        <tissue evidence="5">Leaf</tissue>
    </source>
</reference>
<gene>
    <name evidence="5" type="ORF">Sjap_025676</name>
</gene>
<feature type="repeat" description="PPR" evidence="2">
    <location>
        <begin position="193"/>
        <end position="227"/>
    </location>
</feature>
<proteinExistence type="predicted"/>
<dbReference type="GO" id="GO:0009451">
    <property type="term" value="P:RNA modification"/>
    <property type="evidence" value="ECO:0007669"/>
    <property type="project" value="InterPro"/>
</dbReference>
<sequence length="602" mass="67339">MESNLNQKQQQQQQQKQQQPLQSPTPHSQAHDALLRAGPRLRPLQQVHSHIIISGLSHSHSRSLLTKLLTLACSAGSIAYTRQLYLSIPNPDSFLFNSLIKASSKSGFPFDAIRFYQRMRFLALPPSNFTFTAVTKACADLSNLGFGRIVHSHVLVSGFGSDSFVEAALVSLYAKSGDLVVARKVFDKMSERTIVAWNAMISGYEQNGFARNAVGVFRRMWDAGVEPDSATLVSVLSACSQLGSLGLGRWVHDFVVGNGFYVNVILGTSLISMYARCGNVARARQVFDAMSERNVVAWTAMISGYGMHGYGIQAVNLFNQMIARGPRPNYVTFVAVLSACAHAGLLKDGSEVFTCMRERYGIVPRMEHHVCMVDMFGRAGYLKEAMEYIEKSIPGSPPPAVWTAMLGACKMHKNFDLGVQVAEHLLTIEPDNPGHYVLLSNIYALAGRVDRVELIRELMISQGLKKQVGYSVVEIDQTTHMFCMGDKKHPQTTEIYRYLDELMLKCREAGYEPEPDSVMHELEEEEREVALKFHSEKLAVAFGIMNTSEGTILRIVKNLRMCSDCHSAFKFISVVSRREIIVRDKHRFHHFKDGSCSCQDYW</sequence>
<dbReference type="SUPFAM" id="SSF48452">
    <property type="entry name" value="TPR-like"/>
    <property type="match status" value="1"/>
</dbReference>
<dbReference type="InterPro" id="IPR011990">
    <property type="entry name" value="TPR-like_helical_dom_sf"/>
</dbReference>
<feature type="repeat" description="PPR" evidence="2">
    <location>
        <begin position="92"/>
        <end position="126"/>
    </location>
</feature>
<dbReference type="Gene3D" id="1.25.40.10">
    <property type="entry name" value="Tetratricopeptide repeat domain"/>
    <property type="match status" value="4"/>
</dbReference>
<evidence type="ECO:0000256" key="3">
    <source>
        <dbReference type="SAM" id="MobiDB-lite"/>
    </source>
</evidence>
<dbReference type="Proteomes" id="UP001417504">
    <property type="component" value="Unassembled WGS sequence"/>
</dbReference>
<evidence type="ECO:0000256" key="1">
    <source>
        <dbReference type="ARBA" id="ARBA00022737"/>
    </source>
</evidence>
<evidence type="ECO:0000256" key="2">
    <source>
        <dbReference type="PROSITE-ProRule" id="PRU00708"/>
    </source>
</evidence>
<dbReference type="AlphaFoldDB" id="A0AAP0E4Q7"/>
<feature type="region of interest" description="Disordered" evidence="3">
    <location>
        <begin position="1"/>
        <end position="30"/>
    </location>
</feature>
<comment type="caution">
    <text evidence="5">The sequence shown here is derived from an EMBL/GenBank/DDBJ whole genome shotgun (WGS) entry which is preliminary data.</text>
</comment>
<dbReference type="Pfam" id="PF20431">
    <property type="entry name" value="E_motif"/>
    <property type="match status" value="1"/>
</dbReference>
<feature type="repeat" description="PPR" evidence="2">
    <location>
        <begin position="294"/>
        <end position="328"/>
    </location>
</feature>
<keyword evidence="6" id="KW-1185">Reference proteome</keyword>
<dbReference type="Pfam" id="PF01535">
    <property type="entry name" value="PPR"/>
    <property type="match status" value="3"/>
</dbReference>
<dbReference type="InterPro" id="IPR046960">
    <property type="entry name" value="PPR_At4g14850-like_plant"/>
</dbReference>
<feature type="compositionally biased region" description="Low complexity" evidence="3">
    <location>
        <begin position="7"/>
        <end position="19"/>
    </location>
</feature>
<dbReference type="EMBL" id="JBBNAE010000011">
    <property type="protein sequence ID" value="KAK9085265.1"/>
    <property type="molecule type" value="Genomic_DNA"/>
</dbReference>
<feature type="domain" description="DYW" evidence="4">
    <location>
        <begin position="510"/>
        <end position="602"/>
    </location>
</feature>
<organism evidence="5 6">
    <name type="scientific">Stephania japonica</name>
    <dbReference type="NCBI Taxonomy" id="461633"/>
    <lineage>
        <taxon>Eukaryota</taxon>
        <taxon>Viridiplantae</taxon>
        <taxon>Streptophyta</taxon>
        <taxon>Embryophyta</taxon>
        <taxon>Tracheophyta</taxon>
        <taxon>Spermatophyta</taxon>
        <taxon>Magnoliopsida</taxon>
        <taxon>Ranunculales</taxon>
        <taxon>Menispermaceae</taxon>
        <taxon>Menispermoideae</taxon>
        <taxon>Cissampelideae</taxon>
        <taxon>Stephania</taxon>
    </lineage>
</organism>
<evidence type="ECO:0000259" key="4">
    <source>
        <dbReference type="Pfam" id="PF14432"/>
    </source>
</evidence>
<dbReference type="InterPro" id="IPR002885">
    <property type="entry name" value="PPR_rpt"/>
</dbReference>
<feature type="repeat" description="PPR" evidence="2">
    <location>
        <begin position="263"/>
        <end position="293"/>
    </location>
</feature>
<dbReference type="Pfam" id="PF14432">
    <property type="entry name" value="DYW_deaminase"/>
    <property type="match status" value="1"/>
</dbReference>
<name>A0AAP0E4Q7_9MAGN</name>
<dbReference type="PROSITE" id="PS51375">
    <property type="entry name" value="PPR"/>
    <property type="match status" value="4"/>
</dbReference>
<dbReference type="InterPro" id="IPR032867">
    <property type="entry name" value="DYW_dom"/>
</dbReference>
<dbReference type="GO" id="GO:0003723">
    <property type="term" value="F:RNA binding"/>
    <property type="evidence" value="ECO:0007669"/>
    <property type="project" value="InterPro"/>
</dbReference>
<dbReference type="InterPro" id="IPR046848">
    <property type="entry name" value="E_motif"/>
</dbReference>
<dbReference type="GO" id="GO:0008270">
    <property type="term" value="F:zinc ion binding"/>
    <property type="evidence" value="ECO:0007669"/>
    <property type="project" value="InterPro"/>
</dbReference>
<evidence type="ECO:0000313" key="5">
    <source>
        <dbReference type="EMBL" id="KAK9085265.1"/>
    </source>
</evidence>
<dbReference type="FunFam" id="1.25.40.10:FF:000231">
    <property type="entry name" value="Pentatricopeptide repeat-containing protein chloroplastic"/>
    <property type="match status" value="1"/>
</dbReference>
<dbReference type="Pfam" id="PF13041">
    <property type="entry name" value="PPR_2"/>
    <property type="match status" value="2"/>
</dbReference>
<protein>
    <recommendedName>
        <fullName evidence="4">DYW domain-containing protein</fullName>
    </recommendedName>
</protein>
<accession>A0AAP0E4Q7</accession>
<dbReference type="PANTHER" id="PTHR47926">
    <property type="entry name" value="PENTATRICOPEPTIDE REPEAT-CONTAINING PROTEIN"/>
    <property type="match status" value="1"/>
</dbReference>
<dbReference type="PANTHER" id="PTHR47926:SF355">
    <property type="entry name" value="DYW DOMAIN-CONTAINING PROTEIN"/>
    <property type="match status" value="1"/>
</dbReference>
<dbReference type="NCBIfam" id="TIGR00756">
    <property type="entry name" value="PPR"/>
    <property type="match status" value="3"/>
</dbReference>
<keyword evidence="1" id="KW-0677">Repeat</keyword>
<dbReference type="FunFam" id="1.25.40.10:FF:000344">
    <property type="entry name" value="Pentatricopeptide repeat-containing protein"/>
    <property type="match status" value="1"/>
</dbReference>
<dbReference type="FunFam" id="1.25.40.10:FF:001050">
    <property type="entry name" value="Pentatricopeptide repeat-containing protein At2g33760"/>
    <property type="match status" value="1"/>
</dbReference>
<evidence type="ECO:0000313" key="6">
    <source>
        <dbReference type="Proteomes" id="UP001417504"/>
    </source>
</evidence>